<dbReference type="Pfam" id="PF09402">
    <property type="entry name" value="MSC"/>
    <property type="match status" value="1"/>
</dbReference>
<dbReference type="PANTHER" id="PTHR13428:SF12">
    <property type="entry name" value="INNER NUCLEAR MEMBRANE PROTEIN MAN1"/>
    <property type="match status" value="1"/>
</dbReference>
<proteinExistence type="predicted"/>
<feature type="compositionally biased region" description="Low complexity" evidence="7">
    <location>
        <begin position="46"/>
        <end position="56"/>
    </location>
</feature>
<dbReference type="GO" id="GO:0005637">
    <property type="term" value="C:nuclear inner membrane"/>
    <property type="evidence" value="ECO:0007669"/>
    <property type="project" value="UniProtKB-SubCell"/>
</dbReference>
<evidence type="ECO:0000256" key="6">
    <source>
        <dbReference type="ARBA" id="ARBA00023242"/>
    </source>
</evidence>
<feature type="compositionally biased region" description="Basic residues" evidence="7">
    <location>
        <begin position="27"/>
        <end position="44"/>
    </location>
</feature>
<dbReference type="GO" id="GO:0030514">
    <property type="term" value="P:negative regulation of BMP signaling pathway"/>
    <property type="evidence" value="ECO:0007669"/>
    <property type="project" value="TreeGrafter"/>
</dbReference>
<dbReference type="InterPro" id="IPR018996">
    <property type="entry name" value="Man1/Src1-like_C"/>
</dbReference>
<comment type="subcellular location">
    <subcellularLocation>
        <location evidence="1">Nucleus inner membrane</location>
        <topology evidence="1">Multi-pass membrane protein</topology>
    </subcellularLocation>
</comment>
<feature type="compositionally biased region" description="Polar residues" evidence="7">
    <location>
        <begin position="191"/>
        <end position="200"/>
    </location>
</feature>
<reference evidence="10 11" key="1">
    <citation type="submission" date="2024-02" db="EMBL/GenBank/DDBJ databases">
        <title>Chromosome-scale genome assembly of the rough periwinkle Littorina saxatilis.</title>
        <authorList>
            <person name="De Jode A."/>
            <person name="Faria R."/>
            <person name="Formenti G."/>
            <person name="Sims Y."/>
            <person name="Smith T.P."/>
            <person name="Tracey A."/>
            <person name="Wood J.M.D."/>
            <person name="Zagrodzka Z.B."/>
            <person name="Johannesson K."/>
            <person name="Butlin R.K."/>
            <person name="Leder E.H."/>
        </authorList>
    </citation>
    <scope>NUCLEOTIDE SEQUENCE [LARGE SCALE GENOMIC DNA]</scope>
    <source>
        <strain evidence="10">Snail1</strain>
        <tissue evidence="10">Muscle</tissue>
    </source>
</reference>
<dbReference type="GO" id="GO:0006998">
    <property type="term" value="P:nuclear envelope organization"/>
    <property type="evidence" value="ECO:0007669"/>
    <property type="project" value="TreeGrafter"/>
</dbReference>
<accession>A0AAN9GBI0</accession>
<feature type="region of interest" description="Disordered" evidence="7">
    <location>
        <begin position="191"/>
        <end position="264"/>
    </location>
</feature>
<evidence type="ECO:0000313" key="11">
    <source>
        <dbReference type="Proteomes" id="UP001374579"/>
    </source>
</evidence>
<feature type="transmembrane region" description="Helical" evidence="8">
    <location>
        <begin position="274"/>
        <end position="296"/>
    </location>
</feature>
<dbReference type="InterPro" id="IPR003887">
    <property type="entry name" value="LEM_dom"/>
</dbReference>
<keyword evidence="11" id="KW-1185">Reference proteome</keyword>
<feature type="compositionally biased region" description="Polar residues" evidence="7">
    <location>
        <begin position="80"/>
        <end position="98"/>
    </location>
</feature>
<dbReference type="Gene3D" id="1.10.10.1180">
    <property type="entry name" value="MAN1, winged-helix domain"/>
    <property type="match status" value="1"/>
</dbReference>
<dbReference type="EMBL" id="JBAMIC010000010">
    <property type="protein sequence ID" value="KAK7102152.1"/>
    <property type="molecule type" value="Genomic_DNA"/>
</dbReference>
<dbReference type="PROSITE" id="PS50954">
    <property type="entry name" value="LEM"/>
    <property type="match status" value="1"/>
</dbReference>
<feature type="transmembrane region" description="Helical" evidence="8">
    <location>
        <begin position="456"/>
        <end position="477"/>
    </location>
</feature>
<evidence type="ECO:0000259" key="9">
    <source>
        <dbReference type="PROSITE" id="PS50954"/>
    </source>
</evidence>
<name>A0AAN9GBI0_9CAEN</name>
<organism evidence="10 11">
    <name type="scientific">Littorina saxatilis</name>
    <dbReference type="NCBI Taxonomy" id="31220"/>
    <lineage>
        <taxon>Eukaryota</taxon>
        <taxon>Metazoa</taxon>
        <taxon>Spiralia</taxon>
        <taxon>Lophotrochozoa</taxon>
        <taxon>Mollusca</taxon>
        <taxon>Gastropoda</taxon>
        <taxon>Caenogastropoda</taxon>
        <taxon>Littorinimorpha</taxon>
        <taxon>Littorinoidea</taxon>
        <taxon>Littorinidae</taxon>
        <taxon>Littorina</taxon>
    </lineage>
</organism>
<comment type="caution">
    <text evidence="10">The sequence shown here is derived from an EMBL/GenBank/DDBJ whole genome shotgun (WGS) entry which is preliminary data.</text>
</comment>
<evidence type="ECO:0000256" key="2">
    <source>
        <dbReference type="ARBA" id="ARBA00022553"/>
    </source>
</evidence>
<dbReference type="InterPro" id="IPR041885">
    <property type="entry name" value="MAN1_winged_helix_dom"/>
</dbReference>
<evidence type="ECO:0000256" key="1">
    <source>
        <dbReference type="ARBA" id="ARBA00004473"/>
    </source>
</evidence>
<dbReference type="Proteomes" id="UP001374579">
    <property type="component" value="Unassembled WGS sequence"/>
</dbReference>
<dbReference type="InterPro" id="IPR052277">
    <property type="entry name" value="INM_ESCRT-Associated"/>
</dbReference>
<protein>
    <recommendedName>
        <fullName evidence="9">LEM domain-containing protein</fullName>
    </recommendedName>
</protein>
<feature type="region of interest" description="Disordered" evidence="7">
    <location>
        <begin position="16"/>
        <end position="174"/>
    </location>
</feature>
<gene>
    <name evidence="10" type="ORF">V1264_020415</name>
</gene>
<dbReference type="PANTHER" id="PTHR13428">
    <property type="entry name" value="INNER NUCLEAR MEMBRANE PROTEIN MAN1 LEM DOMAIN CONTAINING PROTEIN"/>
    <property type="match status" value="1"/>
</dbReference>
<feature type="compositionally biased region" description="Polar residues" evidence="7">
    <location>
        <begin position="229"/>
        <end position="245"/>
    </location>
</feature>
<evidence type="ECO:0000256" key="3">
    <source>
        <dbReference type="ARBA" id="ARBA00022692"/>
    </source>
</evidence>
<keyword evidence="2" id="KW-0597">Phosphoprotein</keyword>
<feature type="domain" description="LEM" evidence="9">
    <location>
        <begin position="1"/>
        <end position="44"/>
    </location>
</feature>
<dbReference type="AlphaFoldDB" id="A0AAN9GBI0"/>
<evidence type="ECO:0000256" key="8">
    <source>
        <dbReference type="SAM" id="Phobius"/>
    </source>
</evidence>
<keyword evidence="4 8" id="KW-1133">Transmembrane helix</keyword>
<evidence type="ECO:0000313" key="10">
    <source>
        <dbReference type="EMBL" id="KAK7102152.1"/>
    </source>
</evidence>
<dbReference type="GO" id="GO:0031490">
    <property type="term" value="F:chromatin DNA binding"/>
    <property type="evidence" value="ECO:0007669"/>
    <property type="project" value="TreeGrafter"/>
</dbReference>
<keyword evidence="6" id="KW-0539">Nucleus</keyword>
<dbReference type="Gene3D" id="1.10.720.40">
    <property type="match status" value="1"/>
</dbReference>
<sequence>MADSLTDEQLVVELKSYGESVSLPIKANKRPILMKKLNHLRSRNKPPQQRGRGRQPQQRHELGAFSSDDSDTEPVPTPGPSFSRNSRGSPEPSASSKVTEVVTRSLRRRPNVSPMSVSVRGRQKHELDRKESPGRPASVPSLTRNQRRSRREETPEPDELSQNGSSYRSPRLYPDISALSDGAAQIDNSFSDRSTIPFESSDSDVEGSSYEVENKSVNTSIGLLRGRRTPTSNHVSPNRHSYSPRSSHETNHTPSKSSPVYRGRPKRRFYPEHVSFGLVALGLAFFVVIFLGYVSIRKELFMGWLFSDPSAHDNNNYLLCSEYGSKKGGTGSPDQQTNCYENTEVKKAVIVINDLFSDLSVRKGKVLCHNAPDSEGRMTTDSFLKDLREKKGLSDSLKLYNCCLDLIIANPGWNLRVLTKDGGEAKTLQEVSYLESAVPSMGFLCRLQRSFSRVMWSLFLLAAGIIILGIVLVLLWWRIQAKEKEEQKVFAMVEQIIDLLKQYAQNEDAEQSGLPVQHVRDQLLPPARRKALQQIWDKAVKFIEANESRVRLETKVIQGEEFDVWRWIQAVPNGGKVWQGQAFGEHNENNSTTAIYSPTPCLKIRNMFDKEV</sequence>
<keyword evidence="5 8" id="KW-0472">Membrane</keyword>
<feature type="compositionally biased region" description="Basic and acidic residues" evidence="7">
    <location>
        <begin position="124"/>
        <end position="133"/>
    </location>
</feature>
<keyword evidence="3 8" id="KW-0812">Transmembrane</keyword>
<evidence type="ECO:0000256" key="4">
    <source>
        <dbReference type="ARBA" id="ARBA00022989"/>
    </source>
</evidence>
<dbReference type="InterPro" id="IPR011015">
    <property type="entry name" value="LEM/LEM-like_dom_sf"/>
</dbReference>
<evidence type="ECO:0000256" key="5">
    <source>
        <dbReference type="ARBA" id="ARBA00023136"/>
    </source>
</evidence>
<evidence type="ECO:0000256" key="7">
    <source>
        <dbReference type="SAM" id="MobiDB-lite"/>
    </source>
</evidence>